<dbReference type="AlphaFoldDB" id="A0A9D2RFF9"/>
<protein>
    <submittedName>
        <fullName evidence="7">ABC transporter ATP-binding protein</fullName>
    </submittedName>
</protein>
<organism evidence="7 8">
    <name type="scientific">Candidatus Mediterraneibacter quadrami</name>
    <dbReference type="NCBI Taxonomy" id="2838684"/>
    <lineage>
        <taxon>Bacteria</taxon>
        <taxon>Bacillati</taxon>
        <taxon>Bacillota</taxon>
        <taxon>Clostridia</taxon>
        <taxon>Lachnospirales</taxon>
        <taxon>Lachnospiraceae</taxon>
        <taxon>Mediterraneibacter</taxon>
    </lineage>
</organism>
<feature type="compositionally biased region" description="Acidic residues" evidence="5">
    <location>
        <begin position="316"/>
        <end position="353"/>
    </location>
</feature>
<dbReference type="PROSITE" id="PS50893">
    <property type="entry name" value="ABC_TRANSPORTER_2"/>
    <property type="match status" value="1"/>
</dbReference>
<accession>A0A9D2RFF9</accession>
<name>A0A9D2RFF9_9FIRM</name>
<dbReference type="PANTHER" id="PTHR42711">
    <property type="entry name" value="ABC TRANSPORTER ATP-BINDING PROTEIN"/>
    <property type="match status" value="1"/>
</dbReference>
<feature type="domain" description="ABC transporter" evidence="6">
    <location>
        <begin position="2"/>
        <end position="231"/>
    </location>
</feature>
<dbReference type="CDD" id="cd03230">
    <property type="entry name" value="ABC_DR_subfamily_A"/>
    <property type="match status" value="1"/>
</dbReference>
<comment type="caution">
    <text evidence="7">The sequence shown here is derived from an EMBL/GenBank/DDBJ whole genome shotgun (WGS) entry which is preliminary data.</text>
</comment>
<dbReference type="SUPFAM" id="SSF52540">
    <property type="entry name" value="P-loop containing nucleoside triphosphate hydrolases"/>
    <property type="match status" value="1"/>
</dbReference>
<proteinExistence type="inferred from homology"/>
<evidence type="ECO:0000313" key="7">
    <source>
        <dbReference type="EMBL" id="HJD41406.1"/>
    </source>
</evidence>
<evidence type="ECO:0000313" key="8">
    <source>
        <dbReference type="Proteomes" id="UP000823909"/>
    </source>
</evidence>
<dbReference type="GO" id="GO:0016887">
    <property type="term" value="F:ATP hydrolysis activity"/>
    <property type="evidence" value="ECO:0007669"/>
    <property type="project" value="InterPro"/>
</dbReference>
<gene>
    <name evidence="7" type="ORF">H9910_00120</name>
</gene>
<dbReference type="Gene3D" id="3.40.50.300">
    <property type="entry name" value="P-loop containing nucleotide triphosphate hydrolases"/>
    <property type="match status" value="1"/>
</dbReference>
<comment type="similarity">
    <text evidence="1">Belongs to the ABC transporter superfamily.</text>
</comment>
<dbReference type="InterPro" id="IPR050763">
    <property type="entry name" value="ABC_transporter_ATP-binding"/>
</dbReference>
<evidence type="ECO:0000256" key="2">
    <source>
        <dbReference type="ARBA" id="ARBA00022448"/>
    </source>
</evidence>
<reference evidence="7" key="2">
    <citation type="submission" date="2021-04" db="EMBL/GenBank/DDBJ databases">
        <authorList>
            <person name="Gilroy R."/>
        </authorList>
    </citation>
    <scope>NUCLEOTIDE SEQUENCE</scope>
    <source>
        <strain evidence="7">ChiBcec15-3976</strain>
    </source>
</reference>
<sequence length="362" mass="40558">MIEVNNLTKFYGDHKAVDNISFSVKDGTVCGFCGPNGAGKSTTMNIMTGCLSATSGTVTIGGYDIFEHPMEAKKLIGYLPEQPPLYLEETPREYLRFIAEAKKVPRERLADEVERVMKETQISDVADRLIKNLSKGYKQRVGIAQTLLGSPKVIILDEPTVGLDPIQVVEIRDLIKNLGKRHTVILSSHILSEVQQMCDEIIIIANGKLIAYDTTENLEKQLQPKVMLEIQTDATKEESEGVLGQIEGIENAEYSEEDGLLKVLITTVPDRELEIRKLLSRKFAAIDRAVLKNDKVKANLEEIFIELTHAEPETHEDPDEDPDEEPDWEEVEPDEETPGEETDEDDPGDEDPDEEKREGDEP</sequence>
<dbReference type="Proteomes" id="UP000823909">
    <property type="component" value="Unassembled WGS sequence"/>
</dbReference>
<evidence type="ECO:0000256" key="3">
    <source>
        <dbReference type="ARBA" id="ARBA00022741"/>
    </source>
</evidence>
<dbReference type="GO" id="GO:0005524">
    <property type="term" value="F:ATP binding"/>
    <property type="evidence" value="ECO:0007669"/>
    <property type="project" value="UniProtKB-KW"/>
</dbReference>
<dbReference type="InterPro" id="IPR003593">
    <property type="entry name" value="AAA+_ATPase"/>
</dbReference>
<evidence type="ECO:0000256" key="5">
    <source>
        <dbReference type="SAM" id="MobiDB-lite"/>
    </source>
</evidence>
<evidence type="ECO:0000256" key="1">
    <source>
        <dbReference type="ARBA" id="ARBA00005417"/>
    </source>
</evidence>
<dbReference type="SMART" id="SM00382">
    <property type="entry name" value="AAA"/>
    <property type="match status" value="1"/>
</dbReference>
<dbReference type="Pfam" id="PF00005">
    <property type="entry name" value="ABC_tran"/>
    <property type="match status" value="1"/>
</dbReference>
<feature type="region of interest" description="Disordered" evidence="5">
    <location>
        <begin position="307"/>
        <end position="362"/>
    </location>
</feature>
<dbReference type="PANTHER" id="PTHR42711:SF5">
    <property type="entry name" value="ABC TRANSPORTER ATP-BINDING PROTEIN NATA"/>
    <property type="match status" value="1"/>
</dbReference>
<keyword evidence="4 7" id="KW-0067">ATP-binding</keyword>
<dbReference type="EMBL" id="DWUU01000004">
    <property type="protein sequence ID" value="HJD41406.1"/>
    <property type="molecule type" value="Genomic_DNA"/>
</dbReference>
<dbReference type="InterPro" id="IPR027417">
    <property type="entry name" value="P-loop_NTPase"/>
</dbReference>
<reference evidence="7" key="1">
    <citation type="journal article" date="2021" name="PeerJ">
        <title>Extensive microbial diversity within the chicken gut microbiome revealed by metagenomics and culture.</title>
        <authorList>
            <person name="Gilroy R."/>
            <person name="Ravi A."/>
            <person name="Getino M."/>
            <person name="Pursley I."/>
            <person name="Horton D.L."/>
            <person name="Alikhan N.F."/>
            <person name="Baker D."/>
            <person name="Gharbi K."/>
            <person name="Hall N."/>
            <person name="Watson M."/>
            <person name="Adriaenssens E.M."/>
            <person name="Foster-Nyarko E."/>
            <person name="Jarju S."/>
            <person name="Secka A."/>
            <person name="Antonio M."/>
            <person name="Oren A."/>
            <person name="Chaudhuri R.R."/>
            <person name="La Ragione R."/>
            <person name="Hildebrand F."/>
            <person name="Pallen M.J."/>
        </authorList>
    </citation>
    <scope>NUCLEOTIDE SEQUENCE</scope>
    <source>
        <strain evidence="7">ChiBcec15-3976</strain>
    </source>
</reference>
<evidence type="ECO:0000259" key="6">
    <source>
        <dbReference type="PROSITE" id="PS50893"/>
    </source>
</evidence>
<evidence type="ECO:0000256" key="4">
    <source>
        <dbReference type="ARBA" id="ARBA00022840"/>
    </source>
</evidence>
<dbReference type="InterPro" id="IPR003439">
    <property type="entry name" value="ABC_transporter-like_ATP-bd"/>
</dbReference>
<keyword evidence="2" id="KW-0813">Transport</keyword>
<keyword evidence="3" id="KW-0547">Nucleotide-binding</keyword>